<protein>
    <submittedName>
        <fullName evidence="2">Uncharacterized protein</fullName>
    </submittedName>
</protein>
<proteinExistence type="predicted"/>
<evidence type="ECO:0000313" key="3">
    <source>
        <dbReference type="Proteomes" id="UP000722050"/>
    </source>
</evidence>
<keyword evidence="1" id="KW-1133">Transmembrane helix</keyword>
<feature type="transmembrane region" description="Helical" evidence="1">
    <location>
        <begin position="119"/>
        <end position="143"/>
    </location>
</feature>
<feature type="transmembrane region" description="Helical" evidence="1">
    <location>
        <begin position="189"/>
        <end position="213"/>
    </location>
</feature>
<feature type="transmembrane region" description="Helical" evidence="1">
    <location>
        <begin position="94"/>
        <end position="113"/>
    </location>
</feature>
<keyword evidence="1" id="KW-0472">Membrane</keyword>
<evidence type="ECO:0000256" key="1">
    <source>
        <dbReference type="SAM" id="Phobius"/>
    </source>
</evidence>
<dbReference type="AlphaFoldDB" id="A0A930HBV3"/>
<evidence type="ECO:0000313" key="2">
    <source>
        <dbReference type="EMBL" id="MBF1352479.1"/>
    </source>
</evidence>
<keyword evidence="1" id="KW-0812">Transmembrane</keyword>
<comment type="caution">
    <text evidence="2">The sequence shown here is derived from an EMBL/GenBank/DDBJ whole genome shotgun (WGS) entry which is preliminary data.</text>
</comment>
<accession>A0A930HBV3</accession>
<feature type="transmembrane region" description="Helical" evidence="1">
    <location>
        <begin position="20"/>
        <end position="41"/>
    </location>
</feature>
<name>A0A930HBV3_9FIRM</name>
<feature type="transmembrane region" description="Helical" evidence="1">
    <location>
        <begin position="53"/>
        <end position="73"/>
    </location>
</feature>
<reference evidence="2" key="1">
    <citation type="submission" date="2020-04" db="EMBL/GenBank/DDBJ databases">
        <title>Deep metagenomics examines the oral microbiome during advanced dental caries in children, revealing novel taxa and co-occurrences with host molecules.</title>
        <authorList>
            <person name="Baker J.L."/>
            <person name="Morton J.T."/>
            <person name="Dinis M."/>
            <person name="Alvarez R."/>
            <person name="Tran N.C."/>
            <person name="Knight R."/>
            <person name="Edlund A."/>
        </authorList>
    </citation>
    <scope>NUCLEOTIDE SEQUENCE</scope>
    <source>
        <strain evidence="2">JCVI_24_bin.8</strain>
    </source>
</reference>
<sequence length="240" mass="27636">MEDKDKIASFIANHNIIRPIEYPLIAMPFLTTLTFVFYTIFYIVSSDKTSGESVLYIVGVIFSIITFVFSMWMRRKYLKAFNEEPGKSMYAAEAWQYTGFVLHTSLLMLSFFSWEEVQISLLTSICFLVVIIVITIAVTIIVVKKRIGKGFYQKNKDIGTKTMRYLGSGSFIAIMLFIKSIVINSEADGLTLFICILLVALEFSIVLAVEYFLKLKYAKEYELEDYLPTRPHPSEYTGWR</sequence>
<dbReference type="EMBL" id="JABZQH010000172">
    <property type="protein sequence ID" value="MBF1352479.1"/>
    <property type="molecule type" value="Genomic_DNA"/>
</dbReference>
<organism evidence="2 3">
    <name type="scientific">Mogibacterium diversum</name>
    <dbReference type="NCBI Taxonomy" id="114527"/>
    <lineage>
        <taxon>Bacteria</taxon>
        <taxon>Bacillati</taxon>
        <taxon>Bacillota</taxon>
        <taxon>Clostridia</taxon>
        <taxon>Peptostreptococcales</taxon>
        <taxon>Anaerovoracaceae</taxon>
        <taxon>Mogibacterium</taxon>
    </lineage>
</organism>
<gene>
    <name evidence="2" type="ORF">HXM71_05100</name>
</gene>
<dbReference type="Proteomes" id="UP000722050">
    <property type="component" value="Unassembled WGS sequence"/>
</dbReference>
<feature type="transmembrane region" description="Helical" evidence="1">
    <location>
        <begin position="164"/>
        <end position="183"/>
    </location>
</feature>